<evidence type="ECO:0000256" key="17">
    <source>
        <dbReference type="SAM" id="Phobius"/>
    </source>
</evidence>
<evidence type="ECO:0000256" key="3">
    <source>
        <dbReference type="ARBA" id="ARBA00008684"/>
    </source>
</evidence>
<evidence type="ECO:0000256" key="11">
    <source>
        <dbReference type="ARBA" id="ARBA00022840"/>
    </source>
</evidence>
<dbReference type="InterPro" id="IPR001611">
    <property type="entry name" value="Leu-rich_rpt"/>
</dbReference>
<dbReference type="SUPFAM" id="SSF52058">
    <property type="entry name" value="L domain-like"/>
    <property type="match status" value="2"/>
</dbReference>
<dbReference type="RefSeq" id="XP_071904264.1">
    <property type="nucleotide sequence ID" value="XM_072048163.1"/>
</dbReference>
<keyword evidence="13 17" id="KW-0472">Membrane</keyword>
<evidence type="ECO:0000256" key="12">
    <source>
        <dbReference type="ARBA" id="ARBA00022989"/>
    </source>
</evidence>
<dbReference type="Pfam" id="PF13855">
    <property type="entry name" value="LRR_8"/>
    <property type="match status" value="5"/>
</dbReference>
<keyword evidence="4" id="KW-0433">Leucine-rich repeat</keyword>
<evidence type="ECO:0000259" key="19">
    <source>
        <dbReference type="PROSITE" id="PS50011"/>
    </source>
</evidence>
<feature type="binding site" evidence="16">
    <location>
        <position position="924"/>
    </location>
    <ligand>
        <name>ATP</name>
        <dbReference type="ChEBI" id="CHEBI:30616"/>
    </ligand>
</feature>
<dbReference type="SUPFAM" id="SSF56112">
    <property type="entry name" value="Protein kinase-like (PK-like)"/>
    <property type="match status" value="1"/>
</dbReference>
<keyword evidence="20" id="KW-1185">Reference proteome</keyword>
<dbReference type="GeneID" id="113688357"/>
<dbReference type="InterPro" id="IPR011009">
    <property type="entry name" value="Kinase-like_dom_sf"/>
</dbReference>
<accession>A0ABM4UAF5</accession>
<dbReference type="PROSITE" id="PS00108">
    <property type="entry name" value="PROTEIN_KINASE_ST"/>
    <property type="match status" value="1"/>
</dbReference>
<keyword evidence="5" id="KW-0808">Transferase</keyword>
<evidence type="ECO:0000256" key="13">
    <source>
        <dbReference type="ARBA" id="ARBA00023136"/>
    </source>
</evidence>
<evidence type="ECO:0000256" key="18">
    <source>
        <dbReference type="SAM" id="SignalP"/>
    </source>
</evidence>
<comment type="similarity">
    <text evidence="3">Belongs to the protein kinase superfamily. Ser/Thr protein kinase family.</text>
</comment>
<evidence type="ECO:0000313" key="20">
    <source>
        <dbReference type="Proteomes" id="UP001652660"/>
    </source>
</evidence>
<evidence type="ECO:0000256" key="4">
    <source>
        <dbReference type="ARBA" id="ARBA00022614"/>
    </source>
</evidence>
<dbReference type="PROSITE" id="PS50011">
    <property type="entry name" value="PROTEIN_KINASE_DOM"/>
    <property type="match status" value="1"/>
</dbReference>
<keyword evidence="12 17" id="KW-1133">Transmembrane helix</keyword>
<gene>
    <name evidence="21" type="primary">LOC113688357</name>
</gene>
<dbReference type="Gene3D" id="3.30.200.20">
    <property type="entry name" value="Phosphorylase Kinase, domain 1"/>
    <property type="match status" value="1"/>
</dbReference>
<evidence type="ECO:0000256" key="14">
    <source>
        <dbReference type="ARBA" id="ARBA00023170"/>
    </source>
</evidence>
<protein>
    <recommendedName>
        <fullName evidence="19">Protein kinase domain-containing protein</fullName>
    </recommendedName>
</protein>
<sequence length="1176" mass="129479">MTLLVGEELLLLCQLPRSIAGSGGGAASARPTPKETAAAEIRNQLSNDIGTTAPSGIQLYEYAVSNFLTTGIHGTMAASLAMTTTNITTDQDALLALRAHITSQDPHQILLKNWSVSSPVCQWVGVTCGSRHRRVIALDLSNMSLSGIIPPQLGNMSFLVSLNMSRNTFHGELPHEFARLRRLRVLDLDVNNLSGGFPEWFGSIHQLRLLSLNNNSFTGLISPSLANVSKLQTLSLSFNYLQGNIPTEIFKISSLELIFFQGNSLSGSVPDDMCRHLQRLKWIDLSRNKLNGQIPSSIYNCSQLQVLCLSLNHFTGFIPRGIGTLKALERLYLTYNSLQGNILFLHERNNMNYSPRPQAIYINIYIYTHTSEIPKEMGNLTVLKILGVGGNHITGAIPQEISKLWNLEQLDLEGNNLTGFIPMQIFNLSQIRILSLTGNQLSGNLPSKMDNGLPNVEELYLNSNNLGGPIPDSISNCSKLKILELSANNFTGPIPHYFGDLRHLEFLDLSGNNLMSDYSSSNTQLGWINSLANCKHLTVLGVADNPMTGFLPNSIGNLSTLLEQFYAYNCDLRGSIPDEIGNLSSLTTLSMYSNQLSGMLPITMKNLEKLQGIDLQDNKLSKTSLDYLCVLQNLAVLYLGGNQISGSLPECIGNVTSLRYLYLGSNLLNSSLPTTIWNLKDLLELDLSSNSLSGTLPPEIRNLKAAILIDLSINEISSSIPSSIGDLVNLQNLSLAYNRLQGSIPESIVTTLSLEWLDLSHNYLTGVIPMSLSNLRYLVHFNVSYNNLSGEIPSRGPFTNFTGESFISNEALCGAPRFHVPTCPGISGGRLRTKKLRRTISVALGAFISVAVAIFLGFIYLRRAKKEQVASAGVLSSVATQERISYYKLLQATDGYDESNLLGTGSFGSVYKGTLDDGRIVAVKVFKLQQEGAFNSFDAECEVLRSLRHRNLTKVISSCSNEDFKALVLEFMSNGSLEKWLYSHNYFLEIKQRLDILIDVACALQYLHYGLSTPVVHCDVKPSNVLLDQDMVAHVTDFGVAKLLGHEDSFTYTKTLATLGYLAPEYGLEGQVSTKCDVYSFGIMIMEVFTRKSPNDKMFGENLSLKSWVSDSMPDGLVRVVDANLLKPNHEKLDCISSIMKVALNCTKESSRERSNVHEVLADLKKIKIQLLPCSN</sequence>
<dbReference type="SMART" id="SM00369">
    <property type="entry name" value="LRR_TYP"/>
    <property type="match status" value="11"/>
</dbReference>
<evidence type="ECO:0000256" key="9">
    <source>
        <dbReference type="ARBA" id="ARBA00022741"/>
    </source>
</evidence>
<keyword evidence="15" id="KW-0325">Glycoprotein</keyword>
<dbReference type="InterPro" id="IPR017441">
    <property type="entry name" value="Protein_kinase_ATP_BS"/>
</dbReference>
<keyword evidence="10" id="KW-0418">Kinase</keyword>
<dbReference type="PANTHER" id="PTHR27000">
    <property type="entry name" value="LEUCINE-RICH REPEAT RECEPTOR-LIKE PROTEIN KINASE FAMILY PROTEIN-RELATED"/>
    <property type="match status" value="1"/>
</dbReference>
<evidence type="ECO:0000256" key="6">
    <source>
        <dbReference type="ARBA" id="ARBA00022692"/>
    </source>
</evidence>
<comment type="subcellular location">
    <subcellularLocation>
        <location evidence="1">Cell membrane</location>
        <topology evidence="1">Single-pass membrane protein</topology>
    </subcellularLocation>
    <subcellularLocation>
        <location evidence="2">Membrane</location>
        <topology evidence="2">Single-pass type I membrane protein</topology>
    </subcellularLocation>
</comment>
<evidence type="ECO:0000256" key="8">
    <source>
        <dbReference type="ARBA" id="ARBA00022737"/>
    </source>
</evidence>
<evidence type="ECO:0000256" key="10">
    <source>
        <dbReference type="ARBA" id="ARBA00022777"/>
    </source>
</evidence>
<keyword evidence="8" id="KW-0677">Repeat</keyword>
<dbReference type="PANTHER" id="PTHR27000:SF771">
    <property type="entry name" value="LRR RECEPTOR-LIKE SERINE_THREONINE-PROTEIN KINASE FLS2"/>
    <property type="match status" value="1"/>
</dbReference>
<evidence type="ECO:0000256" key="16">
    <source>
        <dbReference type="PROSITE-ProRule" id="PRU10141"/>
    </source>
</evidence>
<feature type="signal peptide" evidence="18">
    <location>
        <begin position="1"/>
        <end position="20"/>
    </location>
</feature>
<keyword evidence="7 18" id="KW-0732">Signal</keyword>
<dbReference type="Gene3D" id="1.10.510.10">
    <property type="entry name" value="Transferase(Phosphotransferase) domain 1"/>
    <property type="match status" value="1"/>
</dbReference>
<dbReference type="SMART" id="SM00365">
    <property type="entry name" value="LRR_SD22"/>
    <property type="match status" value="9"/>
</dbReference>
<dbReference type="InterPro" id="IPR003591">
    <property type="entry name" value="Leu-rich_rpt_typical-subtyp"/>
</dbReference>
<dbReference type="Proteomes" id="UP001652660">
    <property type="component" value="Chromosome 5e"/>
</dbReference>
<evidence type="ECO:0000256" key="5">
    <source>
        <dbReference type="ARBA" id="ARBA00022679"/>
    </source>
</evidence>
<dbReference type="InterPro" id="IPR008271">
    <property type="entry name" value="Ser/Thr_kinase_AS"/>
</dbReference>
<reference evidence="21" key="1">
    <citation type="submission" date="2025-08" db="UniProtKB">
        <authorList>
            <consortium name="RefSeq"/>
        </authorList>
    </citation>
    <scope>IDENTIFICATION</scope>
    <source>
        <tissue evidence="21">Leaves</tissue>
    </source>
</reference>
<dbReference type="SMART" id="SM00220">
    <property type="entry name" value="S_TKc"/>
    <property type="match status" value="1"/>
</dbReference>
<feature type="transmembrane region" description="Helical" evidence="17">
    <location>
        <begin position="840"/>
        <end position="861"/>
    </location>
</feature>
<evidence type="ECO:0000256" key="7">
    <source>
        <dbReference type="ARBA" id="ARBA00022729"/>
    </source>
</evidence>
<evidence type="ECO:0000256" key="2">
    <source>
        <dbReference type="ARBA" id="ARBA00004479"/>
    </source>
</evidence>
<dbReference type="PROSITE" id="PS51450">
    <property type="entry name" value="LRR"/>
    <property type="match status" value="1"/>
</dbReference>
<feature type="domain" description="Protein kinase" evidence="19">
    <location>
        <begin position="896"/>
        <end position="1172"/>
    </location>
</feature>
<keyword evidence="14" id="KW-0675">Receptor</keyword>
<dbReference type="SUPFAM" id="SSF52047">
    <property type="entry name" value="RNI-like"/>
    <property type="match status" value="1"/>
</dbReference>
<dbReference type="Pfam" id="PF08263">
    <property type="entry name" value="LRRNT_2"/>
    <property type="match status" value="1"/>
</dbReference>
<dbReference type="Pfam" id="PF00069">
    <property type="entry name" value="Pkinase"/>
    <property type="match status" value="1"/>
</dbReference>
<name>A0ABM4UAF5_COFAR</name>
<proteinExistence type="inferred from homology"/>
<dbReference type="Gene3D" id="3.80.10.10">
    <property type="entry name" value="Ribonuclease Inhibitor"/>
    <property type="match status" value="5"/>
</dbReference>
<dbReference type="PROSITE" id="PS00107">
    <property type="entry name" value="PROTEIN_KINASE_ATP"/>
    <property type="match status" value="1"/>
</dbReference>
<keyword evidence="6 17" id="KW-0812">Transmembrane</keyword>
<feature type="chain" id="PRO_5046412651" description="Protein kinase domain-containing protein" evidence="18">
    <location>
        <begin position="21"/>
        <end position="1176"/>
    </location>
</feature>
<dbReference type="InterPro" id="IPR000719">
    <property type="entry name" value="Prot_kinase_dom"/>
</dbReference>
<dbReference type="InterPro" id="IPR032675">
    <property type="entry name" value="LRR_dom_sf"/>
</dbReference>
<evidence type="ECO:0000256" key="15">
    <source>
        <dbReference type="ARBA" id="ARBA00023180"/>
    </source>
</evidence>
<keyword evidence="11 16" id="KW-0067">ATP-binding</keyword>
<dbReference type="Pfam" id="PF00560">
    <property type="entry name" value="LRR_1"/>
    <property type="match status" value="3"/>
</dbReference>
<organism evidence="20 21">
    <name type="scientific">Coffea arabica</name>
    <name type="common">Arabian coffee</name>
    <dbReference type="NCBI Taxonomy" id="13443"/>
    <lineage>
        <taxon>Eukaryota</taxon>
        <taxon>Viridiplantae</taxon>
        <taxon>Streptophyta</taxon>
        <taxon>Embryophyta</taxon>
        <taxon>Tracheophyta</taxon>
        <taxon>Spermatophyta</taxon>
        <taxon>Magnoliopsida</taxon>
        <taxon>eudicotyledons</taxon>
        <taxon>Gunneridae</taxon>
        <taxon>Pentapetalae</taxon>
        <taxon>asterids</taxon>
        <taxon>lamiids</taxon>
        <taxon>Gentianales</taxon>
        <taxon>Rubiaceae</taxon>
        <taxon>Ixoroideae</taxon>
        <taxon>Gardenieae complex</taxon>
        <taxon>Bertiereae - Coffeeae clade</taxon>
        <taxon>Coffeeae</taxon>
        <taxon>Coffea</taxon>
    </lineage>
</organism>
<evidence type="ECO:0000256" key="1">
    <source>
        <dbReference type="ARBA" id="ARBA00004162"/>
    </source>
</evidence>
<dbReference type="InterPro" id="IPR013210">
    <property type="entry name" value="LRR_N_plant-typ"/>
</dbReference>
<keyword evidence="9 16" id="KW-0547">Nucleotide-binding</keyword>
<evidence type="ECO:0000313" key="21">
    <source>
        <dbReference type="RefSeq" id="XP_071904264.1"/>
    </source>
</evidence>